<feature type="compositionally biased region" description="Pro residues" evidence="6">
    <location>
        <begin position="419"/>
        <end position="428"/>
    </location>
</feature>
<evidence type="ECO:0000313" key="11">
    <source>
        <dbReference type="Proteomes" id="UP000037982"/>
    </source>
</evidence>
<feature type="compositionally biased region" description="Gly residues" evidence="6">
    <location>
        <begin position="105"/>
        <end position="116"/>
    </location>
</feature>
<feature type="domain" description="Peptidase S8/S53" evidence="9">
    <location>
        <begin position="53"/>
        <end position="307"/>
    </location>
</feature>
<organism evidence="10 11">
    <name type="scientific">Streptomyces chattanoogensis</name>
    <dbReference type="NCBI Taxonomy" id="66876"/>
    <lineage>
        <taxon>Bacteria</taxon>
        <taxon>Bacillati</taxon>
        <taxon>Actinomycetota</taxon>
        <taxon>Actinomycetes</taxon>
        <taxon>Kitasatosporales</taxon>
        <taxon>Streptomycetaceae</taxon>
        <taxon>Streptomyces</taxon>
    </lineage>
</organism>
<dbReference type="GO" id="GO:0004252">
    <property type="term" value="F:serine-type endopeptidase activity"/>
    <property type="evidence" value="ECO:0007669"/>
    <property type="project" value="UniProtKB-UniRule"/>
</dbReference>
<dbReference type="InterPro" id="IPR000209">
    <property type="entry name" value="Peptidase_S8/S53_dom"/>
</dbReference>
<keyword evidence="4 5" id="KW-0720">Serine protease</keyword>
<dbReference type="PROSITE" id="PS51892">
    <property type="entry name" value="SUBTILASE"/>
    <property type="match status" value="1"/>
</dbReference>
<feature type="chain" id="PRO_5005863563" evidence="8">
    <location>
        <begin position="27"/>
        <end position="452"/>
    </location>
</feature>
<dbReference type="PANTHER" id="PTHR43399:SF4">
    <property type="entry name" value="CELL WALL-ASSOCIATED PROTEASE"/>
    <property type="match status" value="1"/>
</dbReference>
<feature type="compositionally biased region" description="Pro residues" evidence="6">
    <location>
        <begin position="435"/>
        <end position="452"/>
    </location>
</feature>
<dbReference type="InterPro" id="IPR023827">
    <property type="entry name" value="Peptidase_S8_Asp-AS"/>
</dbReference>
<dbReference type="AlphaFoldDB" id="A0A0N0XZQ4"/>
<dbReference type="RefSeq" id="WP_053921837.1">
    <property type="nucleotide sequence ID" value="NZ_LGKG01000001.1"/>
</dbReference>
<dbReference type="PROSITE" id="PS00136">
    <property type="entry name" value="SUBTILASE_ASP"/>
    <property type="match status" value="1"/>
</dbReference>
<keyword evidence="7" id="KW-0812">Transmembrane</keyword>
<evidence type="ECO:0000259" key="9">
    <source>
        <dbReference type="Pfam" id="PF00082"/>
    </source>
</evidence>
<dbReference type="Proteomes" id="UP000037982">
    <property type="component" value="Unassembled WGS sequence"/>
</dbReference>
<comment type="similarity">
    <text evidence="1 5">Belongs to the peptidase S8 family.</text>
</comment>
<evidence type="ECO:0000256" key="2">
    <source>
        <dbReference type="ARBA" id="ARBA00022670"/>
    </source>
</evidence>
<feature type="signal peptide" evidence="8">
    <location>
        <begin position="1"/>
        <end position="26"/>
    </location>
</feature>
<feature type="compositionally biased region" description="Low complexity" evidence="6">
    <location>
        <begin position="333"/>
        <end position="347"/>
    </location>
</feature>
<evidence type="ECO:0000256" key="6">
    <source>
        <dbReference type="SAM" id="MobiDB-lite"/>
    </source>
</evidence>
<feature type="region of interest" description="Disordered" evidence="6">
    <location>
        <begin position="397"/>
        <end position="452"/>
    </location>
</feature>
<dbReference type="PATRIC" id="fig|66876.3.peg.119"/>
<dbReference type="PANTHER" id="PTHR43399">
    <property type="entry name" value="SUBTILISIN-RELATED"/>
    <property type="match status" value="1"/>
</dbReference>
<dbReference type="InterPro" id="IPR051048">
    <property type="entry name" value="Peptidase_S8/S53_subtilisin"/>
</dbReference>
<feature type="transmembrane region" description="Helical" evidence="7">
    <location>
        <begin position="372"/>
        <end position="394"/>
    </location>
</feature>
<evidence type="ECO:0000256" key="4">
    <source>
        <dbReference type="ARBA" id="ARBA00022825"/>
    </source>
</evidence>
<dbReference type="PRINTS" id="PR00723">
    <property type="entry name" value="SUBTILISIN"/>
</dbReference>
<dbReference type="Pfam" id="PF00082">
    <property type="entry name" value="Peptidase_S8"/>
    <property type="match status" value="1"/>
</dbReference>
<keyword evidence="7" id="KW-0472">Membrane</keyword>
<dbReference type="InterPro" id="IPR015500">
    <property type="entry name" value="Peptidase_S8_subtilisin-rel"/>
</dbReference>
<keyword evidence="8" id="KW-0732">Signal</keyword>
<feature type="active site" description="Charge relay system" evidence="5">
    <location>
        <position position="255"/>
    </location>
</feature>
<feature type="active site" description="Charge relay system" evidence="5">
    <location>
        <position position="62"/>
    </location>
</feature>
<sequence length="452" mass="45578">MSFACKLRALGGTVLSGALLFGTASAASADQIRDDQWPLKSFNAEEIEKISTGQGVIVAVIDDGVNGSHPDLAGNVLPGKDFTAGGPANKESKNNHGTTMSGEIAGHGHGPGGSAGIKGLAPSAKILPIKWSNMDGSESAKDDSYAQPLRYAVDHGAKIVNMSFGVQSTSDEEKDAIAYAVKHDVLLVSASGNEGSTSLGYPASSPGVLTVGAVGSDGKVWKKSNYGPQVLLTAPGVHIRSTGATSPYGYGDGTSDSAAYVSGAAALIRAKFPHLSAGQVANRLTKTALIPSGSGVTKAPDEHYGYGFIRPLRALTEDIPAGPKNGPLRMPEGTSASPTDTPATSSGSDGGDTPDEGNQQASSKDEGGLSTVAIVSIAGGVLAVAALVIGLVVASRRKNDRNGPPPGGPGAPGAYMPPGATPGYPPQPNSYQQPPTYPGNYPPGPPAPPPGR</sequence>
<comment type="caution">
    <text evidence="10">The sequence shown here is derived from an EMBL/GenBank/DDBJ whole genome shotgun (WGS) entry which is preliminary data.</text>
</comment>
<feature type="active site" description="Charge relay system" evidence="5">
    <location>
        <position position="96"/>
    </location>
</feature>
<keyword evidence="2 5" id="KW-0645">Protease</keyword>
<feature type="region of interest" description="Disordered" evidence="6">
    <location>
        <begin position="317"/>
        <end position="367"/>
    </location>
</feature>
<dbReference type="GO" id="GO:0006508">
    <property type="term" value="P:proteolysis"/>
    <property type="evidence" value="ECO:0007669"/>
    <property type="project" value="UniProtKB-KW"/>
</dbReference>
<keyword evidence="11" id="KW-1185">Reference proteome</keyword>
<feature type="region of interest" description="Disordered" evidence="6">
    <location>
        <begin position="81"/>
        <end position="116"/>
    </location>
</feature>
<proteinExistence type="inferred from homology"/>
<reference evidence="11" key="1">
    <citation type="submission" date="2015-07" db="EMBL/GenBank/DDBJ databases">
        <authorList>
            <person name="Ju K.-S."/>
            <person name="Doroghazi J.R."/>
            <person name="Metcalf W.W."/>
        </authorList>
    </citation>
    <scope>NUCLEOTIDE SEQUENCE [LARGE SCALE GENOMIC DNA]</scope>
    <source>
        <strain evidence="11">NRRL ISP-5002</strain>
    </source>
</reference>
<keyword evidence="7" id="KW-1133">Transmembrane helix</keyword>
<evidence type="ECO:0000256" key="5">
    <source>
        <dbReference type="PROSITE-ProRule" id="PRU01240"/>
    </source>
</evidence>
<evidence type="ECO:0000256" key="3">
    <source>
        <dbReference type="ARBA" id="ARBA00022801"/>
    </source>
</evidence>
<name>A0A0N0XZQ4_9ACTN</name>
<evidence type="ECO:0000256" key="8">
    <source>
        <dbReference type="SAM" id="SignalP"/>
    </source>
</evidence>
<evidence type="ECO:0000256" key="7">
    <source>
        <dbReference type="SAM" id="Phobius"/>
    </source>
</evidence>
<dbReference type="SUPFAM" id="SSF52743">
    <property type="entry name" value="Subtilisin-like"/>
    <property type="match status" value="1"/>
</dbReference>
<evidence type="ECO:0000313" key="10">
    <source>
        <dbReference type="EMBL" id="KPC66728.1"/>
    </source>
</evidence>
<accession>A0A0N0XZQ4</accession>
<protein>
    <submittedName>
        <fullName evidence="10">Peptidase M8</fullName>
    </submittedName>
</protein>
<dbReference type="InterPro" id="IPR036852">
    <property type="entry name" value="Peptidase_S8/S53_dom_sf"/>
</dbReference>
<keyword evidence="3 5" id="KW-0378">Hydrolase</keyword>
<evidence type="ECO:0000256" key="1">
    <source>
        <dbReference type="ARBA" id="ARBA00011073"/>
    </source>
</evidence>
<dbReference type="EMBL" id="LGKG01000001">
    <property type="protein sequence ID" value="KPC66728.1"/>
    <property type="molecule type" value="Genomic_DNA"/>
</dbReference>
<dbReference type="Gene3D" id="3.40.50.200">
    <property type="entry name" value="Peptidase S8/S53 domain"/>
    <property type="match status" value="1"/>
</dbReference>
<gene>
    <name evidence="10" type="ORF">ADL29_00545</name>
</gene>